<name>A0A921R2W6_SORBI</name>
<reference evidence="2" key="2">
    <citation type="submission" date="2020-10" db="EMBL/GenBank/DDBJ databases">
        <authorList>
            <person name="Cooper E.A."/>
            <person name="Brenton Z.W."/>
            <person name="Flinn B.S."/>
            <person name="Jenkins J."/>
            <person name="Shu S."/>
            <person name="Flowers D."/>
            <person name="Luo F."/>
            <person name="Wang Y."/>
            <person name="Xia P."/>
            <person name="Barry K."/>
            <person name="Daum C."/>
            <person name="Lipzen A."/>
            <person name="Yoshinaga Y."/>
            <person name="Schmutz J."/>
            <person name="Saski C."/>
            <person name="Vermerris W."/>
            <person name="Kresovich S."/>
        </authorList>
    </citation>
    <scope>NUCLEOTIDE SEQUENCE</scope>
</reference>
<organism evidence="2 3">
    <name type="scientific">Sorghum bicolor</name>
    <name type="common">Sorghum</name>
    <name type="synonym">Sorghum vulgare</name>
    <dbReference type="NCBI Taxonomy" id="4558"/>
    <lineage>
        <taxon>Eukaryota</taxon>
        <taxon>Viridiplantae</taxon>
        <taxon>Streptophyta</taxon>
        <taxon>Embryophyta</taxon>
        <taxon>Tracheophyta</taxon>
        <taxon>Spermatophyta</taxon>
        <taxon>Magnoliopsida</taxon>
        <taxon>Liliopsida</taxon>
        <taxon>Poales</taxon>
        <taxon>Poaceae</taxon>
        <taxon>PACMAD clade</taxon>
        <taxon>Panicoideae</taxon>
        <taxon>Andropogonodae</taxon>
        <taxon>Andropogoneae</taxon>
        <taxon>Sorghinae</taxon>
        <taxon>Sorghum</taxon>
    </lineage>
</organism>
<feature type="region of interest" description="Disordered" evidence="1">
    <location>
        <begin position="215"/>
        <end position="364"/>
    </location>
</feature>
<evidence type="ECO:0000256" key="1">
    <source>
        <dbReference type="SAM" id="MobiDB-lite"/>
    </source>
</evidence>
<comment type="caution">
    <text evidence="2">The sequence shown here is derived from an EMBL/GenBank/DDBJ whole genome shotgun (WGS) entry which is preliminary data.</text>
</comment>
<dbReference type="Proteomes" id="UP000807115">
    <property type="component" value="Chromosome 4"/>
</dbReference>
<feature type="compositionally biased region" description="Basic residues" evidence="1">
    <location>
        <begin position="280"/>
        <end position="292"/>
    </location>
</feature>
<reference evidence="2" key="1">
    <citation type="journal article" date="2019" name="BMC Genomics">
        <title>A new reference genome for Sorghum bicolor reveals high levels of sequence similarity between sweet and grain genotypes: implications for the genetics of sugar metabolism.</title>
        <authorList>
            <person name="Cooper E.A."/>
            <person name="Brenton Z.W."/>
            <person name="Flinn B.S."/>
            <person name="Jenkins J."/>
            <person name="Shu S."/>
            <person name="Flowers D."/>
            <person name="Luo F."/>
            <person name="Wang Y."/>
            <person name="Xia P."/>
            <person name="Barry K."/>
            <person name="Daum C."/>
            <person name="Lipzen A."/>
            <person name="Yoshinaga Y."/>
            <person name="Schmutz J."/>
            <person name="Saski C."/>
            <person name="Vermerris W."/>
            <person name="Kresovich S."/>
        </authorList>
    </citation>
    <scope>NUCLEOTIDE SEQUENCE</scope>
</reference>
<feature type="compositionally biased region" description="Basic and acidic residues" evidence="1">
    <location>
        <begin position="223"/>
        <end position="237"/>
    </location>
</feature>
<evidence type="ECO:0000313" key="2">
    <source>
        <dbReference type="EMBL" id="KAG0532949.1"/>
    </source>
</evidence>
<sequence length="364" mass="38324">MAAGRPAVAAGGPTTAVERAAAAPSGSLSPAGSLAGQVSSVADLDTVVADMAGASGDVVGAADGLADGTLGAPVEAPIDGVALARSLLPTAPLPAIEYDLPVVQVERSVENHSPNMETMDWATLQIVETHDDEGRIEIISENQMCELLGIFDEGTSNIPRQGCDRGMDEQDNVYDLGQDIDGAAIPTNDDVPVGAPLAKVSIGRMRKLRMKGLMEGGHKKKGSKEGKFTNEGEREDGCENDAAPTNAKGKKMIRGPMTCKRCGEKGHRQASVKCPLNGTAKKRKRSQPRKNVTKAPPEPCTPHSPTREEILRDSRGRVTRSKLVMLLAEGTSSQIHDDTTSPVETTTATAPPKKMTPKRKLAIV</sequence>
<accession>A0A921R2W6</accession>
<proteinExistence type="predicted"/>
<gene>
    <name evidence="2" type="ORF">BDA96_04G149400</name>
</gene>
<evidence type="ECO:0000313" key="3">
    <source>
        <dbReference type="Proteomes" id="UP000807115"/>
    </source>
</evidence>
<protein>
    <recommendedName>
        <fullName evidence="4">Zinc knuckle domain-containing protein</fullName>
    </recommendedName>
</protein>
<dbReference type="EMBL" id="CM027683">
    <property type="protein sequence ID" value="KAG0532949.1"/>
    <property type="molecule type" value="Genomic_DNA"/>
</dbReference>
<evidence type="ECO:0008006" key="4">
    <source>
        <dbReference type="Google" id="ProtNLM"/>
    </source>
</evidence>
<feature type="compositionally biased region" description="Low complexity" evidence="1">
    <location>
        <begin position="340"/>
        <end position="353"/>
    </location>
</feature>
<feature type="compositionally biased region" description="Basic and acidic residues" evidence="1">
    <location>
        <begin position="305"/>
        <end position="316"/>
    </location>
</feature>
<dbReference type="AlphaFoldDB" id="A0A921R2W6"/>
<feature type="compositionally biased region" description="Basic residues" evidence="1">
    <location>
        <begin position="355"/>
        <end position="364"/>
    </location>
</feature>